<evidence type="ECO:0000256" key="6">
    <source>
        <dbReference type="ARBA" id="ARBA00022723"/>
    </source>
</evidence>
<comment type="subcellular location">
    <subcellularLocation>
        <location evidence="1">Cytoplasm</location>
    </subcellularLocation>
</comment>
<dbReference type="GO" id="GO:0016740">
    <property type="term" value="F:transferase activity"/>
    <property type="evidence" value="ECO:0007669"/>
    <property type="project" value="UniProtKB-KW"/>
</dbReference>
<dbReference type="GO" id="GO:0046872">
    <property type="term" value="F:metal ion binding"/>
    <property type="evidence" value="ECO:0007669"/>
    <property type="project" value="UniProtKB-KW"/>
</dbReference>
<evidence type="ECO:0000256" key="9">
    <source>
        <dbReference type="ARBA" id="ARBA00022842"/>
    </source>
</evidence>
<keyword evidence="11" id="KW-0808">Transferase</keyword>
<keyword evidence="9" id="KW-0460">Magnesium</keyword>
<evidence type="ECO:0000256" key="3">
    <source>
        <dbReference type="ARBA" id="ARBA00019010"/>
    </source>
</evidence>
<dbReference type="PANTHER" id="PTHR33540:SF2">
    <property type="entry name" value="TRNA THREONYLCARBAMOYLADENOSINE BIOSYNTHESIS PROTEIN TSAE"/>
    <property type="match status" value="1"/>
</dbReference>
<dbReference type="Gene3D" id="3.40.50.300">
    <property type="entry name" value="P-loop containing nucleotide triphosphate hydrolases"/>
    <property type="match status" value="1"/>
</dbReference>
<reference evidence="11 12" key="1">
    <citation type="journal article" date="2016" name="Nat. Commun.">
        <title>Thousands of microbial genomes shed light on interconnected biogeochemical processes in an aquifer system.</title>
        <authorList>
            <person name="Anantharaman K."/>
            <person name="Brown C.T."/>
            <person name="Hug L.A."/>
            <person name="Sharon I."/>
            <person name="Castelle C.J."/>
            <person name="Probst A.J."/>
            <person name="Thomas B.C."/>
            <person name="Singh A."/>
            <person name="Wilkins M.J."/>
            <person name="Karaoz U."/>
            <person name="Brodie E.L."/>
            <person name="Williams K.H."/>
            <person name="Hubbard S.S."/>
            <person name="Banfield J.F."/>
        </authorList>
    </citation>
    <scope>NUCLEOTIDE SEQUENCE [LARGE SCALE GENOMIC DNA]</scope>
</reference>
<evidence type="ECO:0000256" key="10">
    <source>
        <dbReference type="ARBA" id="ARBA00032441"/>
    </source>
</evidence>
<accession>A0A1F5BV27</accession>
<dbReference type="AlphaFoldDB" id="A0A1F5BV27"/>
<evidence type="ECO:0000313" key="12">
    <source>
        <dbReference type="Proteomes" id="UP000176650"/>
    </source>
</evidence>
<protein>
    <recommendedName>
        <fullName evidence="3">tRNA threonylcarbamoyladenosine biosynthesis protein TsaE</fullName>
    </recommendedName>
    <alternativeName>
        <fullName evidence="10">t(6)A37 threonylcarbamoyladenosine biosynthesis protein TsaE</fullName>
    </alternativeName>
</protein>
<dbReference type="PANTHER" id="PTHR33540">
    <property type="entry name" value="TRNA THREONYLCARBAMOYLADENOSINE BIOSYNTHESIS PROTEIN TSAE"/>
    <property type="match status" value="1"/>
</dbReference>
<evidence type="ECO:0000256" key="2">
    <source>
        <dbReference type="ARBA" id="ARBA00007599"/>
    </source>
</evidence>
<keyword evidence="8" id="KW-0067">ATP-binding</keyword>
<dbReference type="EMBL" id="MEYS01000001">
    <property type="protein sequence ID" value="OGD34418.1"/>
    <property type="molecule type" value="Genomic_DNA"/>
</dbReference>
<dbReference type="Proteomes" id="UP000176650">
    <property type="component" value="Unassembled WGS sequence"/>
</dbReference>
<organism evidence="11 12">
    <name type="scientific">Candidatus Azambacteria bacterium RIFCSPLOWO2_01_FULL_46_25</name>
    <dbReference type="NCBI Taxonomy" id="1797298"/>
    <lineage>
        <taxon>Bacteria</taxon>
        <taxon>Candidatus Azamiibacteriota</taxon>
    </lineage>
</organism>
<dbReference type="Pfam" id="PF02367">
    <property type="entry name" value="TsaE"/>
    <property type="match status" value="1"/>
</dbReference>
<keyword evidence="7" id="KW-0547">Nucleotide-binding</keyword>
<dbReference type="NCBIfam" id="TIGR00150">
    <property type="entry name" value="T6A_YjeE"/>
    <property type="match status" value="1"/>
</dbReference>
<evidence type="ECO:0000256" key="5">
    <source>
        <dbReference type="ARBA" id="ARBA00022694"/>
    </source>
</evidence>
<keyword evidence="4" id="KW-0963">Cytoplasm</keyword>
<comment type="similarity">
    <text evidence="2">Belongs to the TsaE family.</text>
</comment>
<evidence type="ECO:0000256" key="1">
    <source>
        <dbReference type="ARBA" id="ARBA00004496"/>
    </source>
</evidence>
<dbReference type="GO" id="GO:0005737">
    <property type="term" value="C:cytoplasm"/>
    <property type="evidence" value="ECO:0007669"/>
    <property type="project" value="UniProtKB-SubCell"/>
</dbReference>
<evidence type="ECO:0000313" key="11">
    <source>
        <dbReference type="EMBL" id="OGD34418.1"/>
    </source>
</evidence>
<dbReference type="STRING" id="1797298.A2988_02730"/>
<dbReference type="GO" id="GO:0005524">
    <property type="term" value="F:ATP binding"/>
    <property type="evidence" value="ECO:0007669"/>
    <property type="project" value="UniProtKB-KW"/>
</dbReference>
<evidence type="ECO:0000256" key="8">
    <source>
        <dbReference type="ARBA" id="ARBA00022840"/>
    </source>
</evidence>
<dbReference type="InterPro" id="IPR003442">
    <property type="entry name" value="T6A_TsaE"/>
</dbReference>
<comment type="caution">
    <text evidence="11">The sequence shown here is derived from an EMBL/GenBank/DDBJ whole genome shotgun (WGS) entry which is preliminary data.</text>
</comment>
<gene>
    <name evidence="11" type="ORF">A2988_02730</name>
</gene>
<dbReference type="InterPro" id="IPR027417">
    <property type="entry name" value="P-loop_NTPase"/>
</dbReference>
<proteinExistence type="inferred from homology"/>
<dbReference type="SUPFAM" id="SSF52540">
    <property type="entry name" value="P-loop containing nucleoside triphosphate hydrolases"/>
    <property type="match status" value="1"/>
</dbReference>
<evidence type="ECO:0000256" key="7">
    <source>
        <dbReference type="ARBA" id="ARBA00022741"/>
    </source>
</evidence>
<dbReference type="GO" id="GO:0002949">
    <property type="term" value="P:tRNA threonylcarbamoyladenosine modification"/>
    <property type="evidence" value="ECO:0007669"/>
    <property type="project" value="InterPro"/>
</dbReference>
<name>A0A1F5BV27_9BACT</name>
<keyword evidence="5" id="KW-0819">tRNA processing</keyword>
<sequence length="146" mass="16339">MNITTQSAQETRAVAHLFAREVLAGLKIGKKATVIALSGLLGAGKTTFAQGFARGLGVREKIQSPTFVLVKEYKIPTSFKRFYHLDCYRLESRKEAATLGLKEILADPHNLVLIEWAEKIKKTLPKKIITVRLSARNEKTRNISFN</sequence>
<evidence type="ECO:0000256" key="4">
    <source>
        <dbReference type="ARBA" id="ARBA00022490"/>
    </source>
</evidence>
<keyword evidence="6" id="KW-0479">Metal-binding</keyword>